<name>A0ABM1F5N3_PRICU</name>
<accession>A0ABM1F5N3</accession>
<keyword evidence="1" id="KW-1185">Reference proteome</keyword>
<dbReference type="RefSeq" id="XP_014679754.1">
    <property type="nucleotide sequence ID" value="XM_014824268.1"/>
</dbReference>
<organism evidence="1 2">
    <name type="scientific">Priapulus caudatus</name>
    <name type="common">Priapulid worm</name>
    <dbReference type="NCBI Taxonomy" id="37621"/>
    <lineage>
        <taxon>Eukaryota</taxon>
        <taxon>Metazoa</taxon>
        <taxon>Ecdysozoa</taxon>
        <taxon>Scalidophora</taxon>
        <taxon>Priapulida</taxon>
        <taxon>Priapulimorpha</taxon>
        <taxon>Priapulimorphida</taxon>
        <taxon>Priapulidae</taxon>
        <taxon>Priapulus</taxon>
    </lineage>
</organism>
<reference evidence="2" key="1">
    <citation type="submission" date="2025-08" db="UniProtKB">
        <authorList>
            <consortium name="RefSeq"/>
        </authorList>
    </citation>
    <scope>IDENTIFICATION</scope>
</reference>
<proteinExistence type="predicted"/>
<dbReference type="Proteomes" id="UP000695022">
    <property type="component" value="Unplaced"/>
</dbReference>
<evidence type="ECO:0000313" key="1">
    <source>
        <dbReference type="Proteomes" id="UP000695022"/>
    </source>
</evidence>
<protein>
    <submittedName>
        <fullName evidence="2">Uncharacterized protein LOC106819671</fullName>
    </submittedName>
</protein>
<evidence type="ECO:0000313" key="2">
    <source>
        <dbReference type="RefSeq" id="XP_014679754.1"/>
    </source>
</evidence>
<dbReference type="GeneID" id="106819671"/>
<sequence length="107" mass="12188">MVANGLLLPRIVRPRHMRETTRSQQTESTSYCCFRGLSSNKVVELKPGALGAPPKQYERLREEDHHRALPGIPQCETVLAPIDLEAQLPDAPTRWRRASSTRRRRSS</sequence>
<gene>
    <name evidence="2" type="primary">LOC106819671</name>
</gene>